<dbReference type="InterPro" id="IPR052343">
    <property type="entry name" value="Retrotransposon-Effector_Assoc"/>
</dbReference>
<dbReference type="SUPFAM" id="SSF56219">
    <property type="entry name" value="DNase I-like"/>
    <property type="match status" value="1"/>
</dbReference>
<reference evidence="2" key="2">
    <citation type="submission" date="2021-01" db="UniProtKB">
        <authorList>
            <consortium name="EnsemblPlants"/>
        </authorList>
    </citation>
    <scope>IDENTIFICATION</scope>
</reference>
<dbReference type="PANTHER" id="PTHR46890:SF50">
    <property type="entry name" value="RNA-DIRECTED DNA POLYMERASE, EUKARYOTA, REVERSE TRANSCRIPTASE ZINC-BINDING DOMAIN PROTEIN-RELATED"/>
    <property type="match status" value="1"/>
</dbReference>
<evidence type="ECO:0000313" key="3">
    <source>
        <dbReference type="Proteomes" id="UP000594261"/>
    </source>
</evidence>
<evidence type="ECO:0000313" key="2">
    <source>
        <dbReference type="EnsemblPlants" id="QL05p038174:mrna"/>
    </source>
</evidence>
<protein>
    <recommendedName>
        <fullName evidence="4">Reverse transcriptase domain-containing protein</fullName>
    </recommendedName>
</protein>
<dbReference type="AlphaFoldDB" id="A0A7N2LQP8"/>
<reference evidence="2 3" key="1">
    <citation type="journal article" date="2016" name="G3 (Bethesda)">
        <title>First Draft Assembly and Annotation of the Genome of a California Endemic Oak Quercus lobata Nee (Fagaceae).</title>
        <authorList>
            <person name="Sork V.L."/>
            <person name="Fitz-Gibbon S.T."/>
            <person name="Puiu D."/>
            <person name="Crepeau M."/>
            <person name="Gugger P.F."/>
            <person name="Sherman R."/>
            <person name="Stevens K."/>
            <person name="Langley C.H."/>
            <person name="Pellegrini M."/>
            <person name="Salzberg S.L."/>
        </authorList>
    </citation>
    <scope>NUCLEOTIDE SEQUENCE [LARGE SCALE GENOMIC DNA]</scope>
    <source>
        <strain evidence="2 3">cv. SW786</strain>
    </source>
</reference>
<dbReference type="EnsemblPlants" id="QL05p038174:mrna">
    <property type="protein sequence ID" value="QL05p038174:mrna"/>
    <property type="gene ID" value="QL05p038174"/>
</dbReference>
<dbReference type="Proteomes" id="UP000594261">
    <property type="component" value="Chromosome 5"/>
</dbReference>
<name>A0A7N2LQP8_QUELO</name>
<dbReference type="InterPro" id="IPR036691">
    <property type="entry name" value="Endo/exonu/phosph_ase_sf"/>
</dbReference>
<accession>A0A7N2LQP8</accession>
<proteinExistence type="predicted"/>
<dbReference type="PANTHER" id="PTHR46890">
    <property type="entry name" value="NON-LTR RETROLELEMENT REVERSE TRANSCRIPTASE-LIKE PROTEIN-RELATED"/>
    <property type="match status" value="1"/>
</dbReference>
<sequence>MGLLVSFGGCKKAGWALLHLHLREYFLGKTTSRPGKEAVAGGGASFNSTGNLRPKGWQNINEQNTESGRGLNFEKQFPKLTADLAGAEKRKVVWAKKVRPRVEQEIVRPQPMSPVILSGPIPEFQAQPMSSVSIAHQVDEVLGSNGFKSNSWEVGEGSSDLAKVSKGFLSAGTALGVGLKGSTCAEKLVDLPSSEPTSASNGKGLVLVQEVTPSVGNLVGMVLEGPPRANTTSGLVSDVKRQIELKVPSPLKIIQALMLFVVSPAKSVEECATDDGFPEEISDPSVWVKRMIKGFGKYETKLDSTSSTIVKSLWGSPFVDWAVLDAIHTAGGKLAWDRRLFEKVDHFVGRFSVSVLLKGVVDGFEWVSSGVYGPSDDSARNDMWVELDSIRLRWSSAWCLIGDFIIIRYPLICLWREVITPGFMILNNPSMSRIDRALISVDWEDHFLDVTQKSLPRGSLSYFSGGKRMGFGEKWGRWMKFCVSTIRFSVLVNGSPMGFFGSPRGLHQGDSLSPLLFLLVMEVLSRLLKRTEEGGLIRGFQANSHSQGAVANRLEKIQRNFLWGVLRKLSNIHLLLGIRVSRGAQGYGMWKKIRKGAENFFGHVLYVAEEGLRIRFWYDLWCGHIPLKDLYPDLFSRAIGKEAWISELISISPMVVVGVGIFSSTGLLMIGRRECLHFTSLCIPKCLAVRGLIVCFGS</sequence>
<dbReference type="InParanoid" id="A0A7N2LQP8"/>
<keyword evidence="3" id="KW-1185">Reference proteome</keyword>
<evidence type="ECO:0008006" key="4">
    <source>
        <dbReference type="Google" id="ProtNLM"/>
    </source>
</evidence>
<dbReference type="EMBL" id="LRBV02000005">
    <property type="status" value="NOT_ANNOTATED_CDS"/>
    <property type="molecule type" value="Genomic_DNA"/>
</dbReference>
<feature type="region of interest" description="Disordered" evidence="1">
    <location>
        <begin position="33"/>
        <end position="52"/>
    </location>
</feature>
<dbReference type="Gramene" id="QL05p038174:mrna">
    <property type="protein sequence ID" value="QL05p038174:mrna"/>
    <property type="gene ID" value="QL05p038174"/>
</dbReference>
<evidence type="ECO:0000256" key="1">
    <source>
        <dbReference type="SAM" id="MobiDB-lite"/>
    </source>
</evidence>
<organism evidence="2 3">
    <name type="scientific">Quercus lobata</name>
    <name type="common">Valley oak</name>
    <dbReference type="NCBI Taxonomy" id="97700"/>
    <lineage>
        <taxon>Eukaryota</taxon>
        <taxon>Viridiplantae</taxon>
        <taxon>Streptophyta</taxon>
        <taxon>Embryophyta</taxon>
        <taxon>Tracheophyta</taxon>
        <taxon>Spermatophyta</taxon>
        <taxon>Magnoliopsida</taxon>
        <taxon>eudicotyledons</taxon>
        <taxon>Gunneridae</taxon>
        <taxon>Pentapetalae</taxon>
        <taxon>rosids</taxon>
        <taxon>fabids</taxon>
        <taxon>Fagales</taxon>
        <taxon>Fagaceae</taxon>
        <taxon>Quercus</taxon>
    </lineage>
</organism>